<feature type="compositionally biased region" description="Polar residues" evidence="1">
    <location>
        <begin position="26"/>
        <end position="36"/>
    </location>
</feature>
<organism evidence="3 4">
    <name type="scientific">Rotaria magnacalcarata</name>
    <dbReference type="NCBI Taxonomy" id="392030"/>
    <lineage>
        <taxon>Eukaryota</taxon>
        <taxon>Metazoa</taxon>
        <taxon>Spiralia</taxon>
        <taxon>Gnathifera</taxon>
        <taxon>Rotifera</taxon>
        <taxon>Eurotatoria</taxon>
        <taxon>Bdelloidea</taxon>
        <taxon>Philodinida</taxon>
        <taxon>Philodinidae</taxon>
        <taxon>Rotaria</taxon>
    </lineage>
</organism>
<feature type="non-terminal residue" evidence="3">
    <location>
        <position position="1"/>
    </location>
</feature>
<dbReference type="Proteomes" id="UP000681720">
    <property type="component" value="Unassembled WGS sequence"/>
</dbReference>
<feature type="non-terminal residue" evidence="3">
    <location>
        <position position="57"/>
    </location>
</feature>
<evidence type="ECO:0000313" key="3">
    <source>
        <dbReference type="EMBL" id="CAF5011963.1"/>
    </source>
</evidence>
<reference evidence="3" key="1">
    <citation type="submission" date="2021-02" db="EMBL/GenBank/DDBJ databases">
        <authorList>
            <person name="Nowell W R."/>
        </authorList>
    </citation>
    <scope>NUCLEOTIDE SEQUENCE</scope>
</reference>
<dbReference type="AlphaFoldDB" id="A0A8S3DWR5"/>
<comment type="caution">
    <text evidence="3">The sequence shown here is derived from an EMBL/GenBank/DDBJ whole genome shotgun (WGS) entry which is preliminary data.</text>
</comment>
<feature type="compositionally biased region" description="Basic and acidic residues" evidence="1">
    <location>
        <begin position="37"/>
        <end position="57"/>
    </location>
</feature>
<dbReference type="EMBL" id="CAJOBJ010211378">
    <property type="protein sequence ID" value="CAF5011963.1"/>
    <property type="molecule type" value="Genomic_DNA"/>
</dbReference>
<sequence length="57" mass="6458">LKVAKKLQLLDKDEIEHLHGAEHRITSPSNQSLKQQVSDDYKSSLEGLSERETRTLG</sequence>
<evidence type="ECO:0000313" key="2">
    <source>
        <dbReference type="EMBL" id="CAF4724283.1"/>
    </source>
</evidence>
<evidence type="ECO:0000313" key="4">
    <source>
        <dbReference type="Proteomes" id="UP000681720"/>
    </source>
</evidence>
<proteinExistence type="predicted"/>
<gene>
    <name evidence="2" type="ORF">BYL167_LOCUS45010</name>
    <name evidence="3" type="ORF">GIL414_LOCUS57925</name>
</gene>
<evidence type="ECO:0000256" key="1">
    <source>
        <dbReference type="SAM" id="MobiDB-lite"/>
    </source>
</evidence>
<dbReference type="Proteomes" id="UP000681967">
    <property type="component" value="Unassembled WGS sequence"/>
</dbReference>
<name>A0A8S3DWR5_9BILA</name>
<accession>A0A8S3DWR5</accession>
<feature type="region of interest" description="Disordered" evidence="1">
    <location>
        <begin position="20"/>
        <end position="57"/>
    </location>
</feature>
<protein>
    <submittedName>
        <fullName evidence="3">Uncharacterized protein</fullName>
    </submittedName>
</protein>
<dbReference type="EMBL" id="CAJOBH010123640">
    <property type="protein sequence ID" value="CAF4724283.1"/>
    <property type="molecule type" value="Genomic_DNA"/>
</dbReference>